<keyword evidence="2" id="KW-1185">Reference proteome</keyword>
<dbReference type="AlphaFoldDB" id="A0A250WR79"/>
<accession>A0A250WR79</accession>
<evidence type="ECO:0000313" key="2">
    <source>
        <dbReference type="Proteomes" id="UP000232323"/>
    </source>
</evidence>
<proteinExistence type="predicted"/>
<evidence type="ECO:0000313" key="1">
    <source>
        <dbReference type="EMBL" id="GAX73323.1"/>
    </source>
</evidence>
<comment type="caution">
    <text evidence="1">The sequence shown here is derived from an EMBL/GenBank/DDBJ whole genome shotgun (WGS) entry which is preliminary data.</text>
</comment>
<gene>
    <name evidence="1" type="ORF">CEUSTIGMA_g777.t1</name>
</gene>
<organism evidence="1 2">
    <name type="scientific">Chlamydomonas eustigma</name>
    <dbReference type="NCBI Taxonomy" id="1157962"/>
    <lineage>
        <taxon>Eukaryota</taxon>
        <taxon>Viridiplantae</taxon>
        <taxon>Chlorophyta</taxon>
        <taxon>core chlorophytes</taxon>
        <taxon>Chlorophyceae</taxon>
        <taxon>CS clade</taxon>
        <taxon>Chlamydomonadales</taxon>
        <taxon>Chlamydomonadaceae</taxon>
        <taxon>Chlamydomonas</taxon>
    </lineage>
</organism>
<protein>
    <submittedName>
        <fullName evidence="1">Uncharacterized protein</fullName>
    </submittedName>
</protein>
<dbReference type="Proteomes" id="UP000232323">
    <property type="component" value="Unassembled WGS sequence"/>
</dbReference>
<sequence length="275" mass="27802">MPRLPLSCLVEHEHTVITRLLISTHACQRTIMWLGPFLCLLAVHAIIPARVLASGDSRASTTVTKDTTDTVKPDFLDPFQPLHSSGSLKTTHSCGREDAGIMYSEQGNSLLKLRALLSYDNALSGGDKGSGAAISGGFISSTDNSAVVTASNGPGSGGLQNAVTGLLTGGLNGQGGMGSTLGSVGSGSILTGIKSIAGLGGPQPPPPIASLGDLSPALLQPGGGFVDVSQLGGPQIGISSALFKALQGNVQAFFSGLGPEAKVPLDLMTKTLSTE</sequence>
<dbReference type="EMBL" id="BEGY01000003">
    <property type="protein sequence ID" value="GAX73323.1"/>
    <property type="molecule type" value="Genomic_DNA"/>
</dbReference>
<reference evidence="1 2" key="1">
    <citation type="submission" date="2017-08" db="EMBL/GenBank/DDBJ databases">
        <title>Acidophilic green algal genome provides insights into adaptation to an acidic environment.</title>
        <authorList>
            <person name="Hirooka S."/>
            <person name="Hirose Y."/>
            <person name="Kanesaki Y."/>
            <person name="Higuchi S."/>
            <person name="Fujiwara T."/>
            <person name="Onuma R."/>
            <person name="Era A."/>
            <person name="Ohbayashi R."/>
            <person name="Uzuka A."/>
            <person name="Nozaki H."/>
            <person name="Yoshikawa H."/>
            <person name="Miyagishima S.Y."/>
        </authorList>
    </citation>
    <scope>NUCLEOTIDE SEQUENCE [LARGE SCALE GENOMIC DNA]</scope>
    <source>
        <strain evidence="1 2">NIES-2499</strain>
    </source>
</reference>
<name>A0A250WR79_9CHLO</name>